<dbReference type="InterPro" id="IPR011067">
    <property type="entry name" value="Plasmid_toxin/cell-grow_inhib"/>
</dbReference>
<dbReference type="Pfam" id="PF02452">
    <property type="entry name" value="PemK_toxin"/>
    <property type="match status" value="1"/>
</dbReference>
<dbReference type="GO" id="GO:0006402">
    <property type="term" value="P:mRNA catabolic process"/>
    <property type="evidence" value="ECO:0007669"/>
    <property type="project" value="TreeGrafter"/>
</dbReference>
<gene>
    <name evidence="1" type="ORF">SAMN05192566_0298</name>
</gene>
<dbReference type="PANTHER" id="PTHR33988:SF3">
    <property type="entry name" value="ENDORIBONUCLEASE TOXIN CHPB-RELATED"/>
    <property type="match status" value="1"/>
</dbReference>
<dbReference type="STRING" id="492660.SAMN05192566_0298"/>
<dbReference type="Gene3D" id="2.30.30.110">
    <property type="match status" value="1"/>
</dbReference>
<reference evidence="2" key="1">
    <citation type="submission" date="2016-10" db="EMBL/GenBank/DDBJ databases">
        <authorList>
            <person name="Varghese N."/>
            <person name="Submissions S."/>
        </authorList>
    </citation>
    <scope>NUCLEOTIDE SEQUENCE [LARGE SCALE GENOMIC DNA]</scope>
    <source>
        <strain evidence="2">CBMB127</strain>
    </source>
</reference>
<dbReference type="Proteomes" id="UP000198629">
    <property type="component" value="Unassembled WGS sequence"/>
</dbReference>
<evidence type="ECO:0000313" key="1">
    <source>
        <dbReference type="EMBL" id="SDK14176.1"/>
    </source>
</evidence>
<keyword evidence="2" id="KW-1185">Reference proteome</keyword>
<dbReference type="GO" id="GO:0004521">
    <property type="term" value="F:RNA endonuclease activity"/>
    <property type="evidence" value="ECO:0007669"/>
    <property type="project" value="TreeGrafter"/>
</dbReference>
<accession>A0A1G8ZGC8</accession>
<protein>
    <submittedName>
        <fullName evidence="1">mRNA interferase ChpB</fullName>
    </submittedName>
</protein>
<name>A0A1G8ZGC8_9PROT</name>
<organism evidence="1 2">
    <name type="scientific">Methylophilus rhizosphaerae</name>
    <dbReference type="NCBI Taxonomy" id="492660"/>
    <lineage>
        <taxon>Bacteria</taxon>
        <taxon>Pseudomonadati</taxon>
        <taxon>Pseudomonadota</taxon>
        <taxon>Betaproteobacteria</taxon>
        <taxon>Nitrosomonadales</taxon>
        <taxon>Methylophilaceae</taxon>
        <taxon>Methylophilus</taxon>
    </lineage>
</organism>
<dbReference type="GO" id="GO:0016075">
    <property type="term" value="P:rRNA catabolic process"/>
    <property type="evidence" value="ECO:0007669"/>
    <property type="project" value="TreeGrafter"/>
</dbReference>
<dbReference type="GO" id="GO:0003677">
    <property type="term" value="F:DNA binding"/>
    <property type="evidence" value="ECO:0007669"/>
    <property type="project" value="InterPro"/>
</dbReference>
<dbReference type="EMBL" id="FNFX01000001">
    <property type="protein sequence ID" value="SDK14176.1"/>
    <property type="molecule type" value="Genomic_DNA"/>
</dbReference>
<dbReference type="AlphaFoldDB" id="A0A1G8ZGC8"/>
<proteinExistence type="predicted"/>
<dbReference type="InterPro" id="IPR003477">
    <property type="entry name" value="PemK-like"/>
</dbReference>
<dbReference type="PANTHER" id="PTHR33988">
    <property type="entry name" value="ENDORIBONUCLEASE MAZF-RELATED"/>
    <property type="match status" value="1"/>
</dbReference>
<dbReference type="RefSeq" id="WP_091468768.1">
    <property type="nucleotide sequence ID" value="NZ_FNFX01000001.1"/>
</dbReference>
<dbReference type="SUPFAM" id="SSF50118">
    <property type="entry name" value="Cell growth inhibitor/plasmid maintenance toxic component"/>
    <property type="match status" value="1"/>
</dbReference>
<dbReference type="OrthoDB" id="9808744at2"/>
<evidence type="ECO:0000313" key="2">
    <source>
        <dbReference type="Proteomes" id="UP000198629"/>
    </source>
</evidence>
<sequence length="115" mass="12489">MAYVPNRGDLVHLDFDPASGWEMKGPHFGLVLSGKVFNQQGLALVCPISQGAAAASRTYGTVVTLMGAGTDTQGAIHCHQLKSLDWRARNVHLKETVPQYIVDEALARIEAILFE</sequence>